<organism evidence="3 4">
    <name type="scientific">Yinghuangia aomiensis</name>
    <dbReference type="NCBI Taxonomy" id="676205"/>
    <lineage>
        <taxon>Bacteria</taxon>
        <taxon>Bacillati</taxon>
        <taxon>Actinomycetota</taxon>
        <taxon>Actinomycetes</taxon>
        <taxon>Kitasatosporales</taxon>
        <taxon>Streptomycetaceae</taxon>
        <taxon>Yinghuangia</taxon>
    </lineage>
</organism>
<feature type="compositionally biased region" description="Pro residues" evidence="1">
    <location>
        <begin position="1"/>
        <end position="13"/>
    </location>
</feature>
<dbReference type="PANTHER" id="PTHR37305:SF1">
    <property type="entry name" value="MEMBRANE PROTEIN"/>
    <property type="match status" value="1"/>
</dbReference>
<feature type="transmembrane region" description="Helical" evidence="2">
    <location>
        <begin position="120"/>
        <end position="142"/>
    </location>
</feature>
<keyword evidence="2" id="KW-0812">Transmembrane</keyword>
<evidence type="ECO:0000256" key="2">
    <source>
        <dbReference type="SAM" id="Phobius"/>
    </source>
</evidence>
<dbReference type="RefSeq" id="WP_345673150.1">
    <property type="nucleotide sequence ID" value="NZ_BAABHS010000001.1"/>
</dbReference>
<reference evidence="4" key="1">
    <citation type="journal article" date="2019" name="Int. J. Syst. Evol. Microbiol.">
        <title>The Global Catalogue of Microorganisms (GCM) 10K type strain sequencing project: providing services to taxonomists for standard genome sequencing and annotation.</title>
        <authorList>
            <consortium name="The Broad Institute Genomics Platform"/>
            <consortium name="The Broad Institute Genome Sequencing Center for Infectious Disease"/>
            <person name="Wu L."/>
            <person name="Ma J."/>
        </authorList>
    </citation>
    <scope>NUCLEOTIDE SEQUENCE [LARGE SCALE GENOMIC DNA]</scope>
    <source>
        <strain evidence="4">JCM 17986</strain>
    </source>
</reference>
<keyword evidence="4" id="KW-1185">Reference proteome</keyword>
<evidence type="ECO:0000313" key="4">
    <source>
        <dbReference type="Proteomes" id="UP001500466"/>
    </source>
</evidence>
<dbReference type="PANTHER" id="PTHR37305">
    <property type="entry name" value="INTEGRAL MEMBRANE PROTEIN-RELATED"/>
    <property type="match status" value="1"/>
</dbReference>
<feature type="transmembrane region" description="Helical" evidence="2">
    <location>
        <begin position="88"/>
        <end position="108"/>
    </location>
</feature>
<name>A0ABP9GII0_9ACTN</name>
<keyword evidence="2" id="KW-0472">Membrane</keyword>
<feature type="compositionally biased region" description="Low complexity" evidence="1">
    <location>
        <begin position="14"/>
        <end position="36"/>
    </location>
</feature>
<evidence type="ECO:0000313" key="3">
    <source>
        <dbReference type="EMBL" id="GAA4944921.1"/>
    </source>
</evidence>
<dbReference type="EMBL" id="BAABHS010000001">
    <property type="protein sequence ID" value="GAA4944921.1"/>
    <property type="molecule type" value="Genomic_DNA"/>
</dbReference>
<sequence>MATPTPPPAPPGSAAPNGHGAPYGHQAPSYGQQPYAQPYPPQPGMPGAQPAHPAQPAQFGVPGPAHPHFGRILLSEWTKIRTVRSTTWTLLVMATIIIGMAAIVGGSANPNTDPDTTVTLSLIGVMIAQIAAASLGVLTISAEYTTGMIRSTLTAYPRRVSVLAAKAVVFAAIMFVVGLVSCTLAYLLGDAMMSSEVAREPTNSDIVRGLVGSAVYLALIGLFSLGIGTMLRHSAGAITTVLGLMLLPSMFGGFVPGKLGEAISHYNPMNLLLKMIAGAGDVGGKIEPWPGMLLMAVYAGASLIGGAILLRSRDV</sequence>
<dbReference type="Proteomes" id="UP001500466">
    <property type="component" value="Unassembled WGS sequence"/>
</dbReference>
<feature type="transmembrane region" description="Helical" evidence="2">
    <location>
        <begin position="163"/>
        <end position="186"/>
    </location>
</feature>
<feature type="transmembrane region" description="Helical" evidence="2">
    <location>
        <begin position="235"/>
        <end position="255"/>
    </location>
</feature>
<feature type="transmembrane region" description="Helical" evidence="2">
    <location>
        <begin position="206"/>
        <end position="228"/>
    </location>
</feature>
<keyword evidence="2" id="KW-1133">Transmembrane helix</keyword>
<proteinExistence type="predicted"/>
<comment type="caution">
    <text evidence="3">The sequence shown here is derived from an EMBL/GenBank/DDBJ whole genome shotgun (WGS) entry which is preliminary data.</text>
</comment>
<gene>
    <name evidence="3" type="ORF">GCM10023205_00680</name>
</gene>
<feature type="compositionally biased region" description="Low complexity" evidence="1">
    <location>
        <begin position="45"/>
        <end position="58"/>
    </location>
</feature>
<protein>
    <submittedName>
        <fullName evidence="3">ABC transporter permease subunit</fullName>
    </submittedName>
</protein>
<feature type="region of interest" description="Disordered" evidence="1">
    <location>
        <begin position="1"/>
        <end position="62"/>
    </location>
</feature>
<feature type="transmembrane region" description="Helical" evidence="2">
    <location>
        <begin position="289"/>
        <end position="310"/>
    </location>
</feature>
<evidence type="ECO:0000256" key="1">
    <source>
        <dbReference type="SAM" id="MobiDB-lite"/>
    </source>
</evidence>
<accession>A0ABP9GII0</accession>